<dbReference type="EMBL" id="AEWJ01000041">
    <property type="protein sequence ID" value="EGD58419.1"/>
    <property type="molecule type" value="Genomic_DNA"/>
</dbReference>
<keyword evidence="2" id="KW-1185">Reference proteome</keyword>
<dbReference type="HOGENOM" id="CLU_2937026_0_0_5"/>
<comment type="caution">
    <text evidence="1">The sequence shown here is derived from an EMBL/GenBank/DDBJ whole genome shotgun (WGS) entry which is preliminary data.</text>
</comment>
<accession>F1ZAH3</accession>
<reference evidence="1 2" key="1">
    <citation type="journal article" date="2012" name="J. Bacteriol.">
        <title>Draft Genome Sequence of Novosphingobium nitrogenifigens Y88T.</title>
        <authorList>
            <person name="Strabala T.J."/>
            <person name="Macdonald L."/>
            <person name="Liu V."/>
            <person name="Smit A.M."/>
        </authorList>
    </citation>
    <scope>NUCLEOTIDE SEQUENCE [LARGE SCALE GENOMIC DNA]</scope>
    <source>
        <strain evidence="1 2">DSM 19370</strain>
    </source>
</reference>
<organism evidence="1 2">
    <name type="scientific">Novosphingobium nitrogenifigens DSM 19370</name>
    <dbReference type="NCBI Taxonomy" id="983920"/>
    <lineage>
        <taxon>Bacteria</taxon>
        <taxon>Pseudomonadati</taxon>
        <taxon>Pseudomonadota</taxon>
        <taxon>Alphaproteobacteria</taxon>
        <taxon>Sphingomonadales</taxon>
        <taxon>Sphingomonadaceae</taxon>
        <taxon>Novosphingobium</taxon>
    </lineage>
</organism>
<dbReference type="Proteomes" id="UP000004728">
    <property type="component" value="Unassembled WGS sequence"/>
</dbReference>
<dbReference type="InParanoid" id="F1ZAH3"/>
<sequence>MTGVLRNRATGCDRRAGIPAIPGRPFIMDASSCPVGRVLACPILPGVFRRDESDHAPKSG</sequence>
<dbReference type="STRING" id="983920.Y88_0474"/>
<evidence type="ECO:0000313" key="1">
    <source>
        <dbReference type="EMBL" id="EGD58419.1"/>
    </source>
</evidence>
<proteinExistence type="predicted"/>
<protein>
    <submittedName>
        <fullName evidence="1">Uncharacterized protein</fullName>
    </submittedName>
</protein>
<dbReference type="AlphaFoldDB" id="F1ZAH3"/>
<evidence type="ECO:0000313" key="2">
    <source>
        <dbReference type="Proteomes" id="UP000004728"/>
    </source>
</evidence>
<gene>
    <name evidence="1" type="ORF">Y88_0474</name>
</gene>
<name>F1ZAH3_9SPHN</name>